<feature type="transmembrane region" description="Helical" evidence="10">
    <location>
        <begin position="72"/>
        <end position="93"/>
    </location>
</feature>
<feature type="transmembrane region" description="Helical" evidence="10">
    <location>
        <begin position="20"/>
        <end position="44"/>
    </location>
</feature>
<dbReference type="Gene3D" id="2.30.30.60">
    <property type="match status" value="1"/>
</dbReference>
<dbReference type="InterPro" id="IPR010920">
    <property type="entry name" value="LSM_dom_sf"/>
</dbReference>
<dbReference type="GO" id="GO:0008381">
    <property type="term" value="F:mechanosensitive monoatomic ion channel activity"/>
    <property type="evidence" value="ECO:0007669"/>
    <property type="project" value="InterPro"/>
</dbReference>
<reference evidence="12 13" key="1">
    <citation type="submission" date="2016-01" db="EMBL/GenBank/DDBJ databases">
        <title>High potential of lignocellulose degradation of a new Verrucomicrobia species.</title>
        <authorList>
            <person name="Wang Y."/>
            <person name="Shi Y."/>
            <person name="Qiu Z."/>
            <person name="Liu S."/>
            <person name="Yang H."/>
        </authorList>
    </citation>
    <scope>NUCLEOTIDE SEQUENCE [LARGE SCALE GENOMIC DNA]</scope>
    <source>
        <strain evidence="12 13">TSB47</strain>
    </source>
</reference>
<protein>
    <recommendedName>
        <fullName evidence="8">Mechanosensing system component YbdG</fullName>
    </recommendedName>
    <alternativeName>
        <fullName evidence="9">Mechanosensitive channel homolog YbdG</fullName>
    </alternativeName>
</protein>
<evidence type="ECO:0000259" key="11">
    <source>
        <dbReference type="Pfam" id="PF00924"/>
    </source>
</evidence>
<dbReference type="AlphaFoldDB" id="A0A178IDG8"/>
<dbReference type="InterPro" id="IPR006685">
    <property type="entry name" value="MscS_channel_2nd"/>
</dbReference>
<sequence>MGFDRFLREFLASQGLSESTAGIITNIVTGGTIILIAMIAYWLVKVIIVRNVHRLVAKSSVKWDDAVIETRLFARLAHLAPAIIIGGLGRAVFAGNPAVLAVLKVCIALYFIVIVVGVIFSFLDTLYLIAQRGNFLSGLPIKGIVQAFKLVIFLIAAILVISVLFGKSPLVILSGLGALAAVLMLVFKDTIMGFTAGIMLSANEMVRVGDWIEMPSAGADGDVIDVSLTTVKVQNWDKTITTIPAYNLISGSFKNWRGMSESGGRRIKRSIHVDMQTVRFANEEMLARWQKIDLIRPYLDAKLQEIAEDNKKRGADTSILGNGRRLTNLGTFRAYCLAYLKSHPKIHQQMTMIVRQLEPKELGIPLELYTFTNDIGWVAYEGIQSDIFDHLLSVIGEFGLAVYQRPSGADNRALLTSLVADTTAPKPPRA</sequence>
<evidence type="ECO:0000256" key="10">
    <source>
        <dbReference type="SAM" id="Phobius"/>
    </source>
</evidence>
<evidence type="ECO:0000256" key="7">
    <source>
        <dbReference type="ARBA" id="ARBA00023136"/>
    </source>
</evidence>
<evidence type="ECO:0000256" key="6">
    <source>
        <dbReference type="ARBA" id="ARBA00023016"/>
    </source>
</evidence>
<feature type="domain" description="Mechanosensitive ion channel MscS" evidence="11">
    <location>
        <begin position="189"/>
        <end position="257"/>
    </location>
</feature>
<evidence type="ECO:0000256" key="8">
    <source>
        <dbReference type="ARBA" id="ARBA00093630"/>
    </source>
</evidence>
<keyword evidence="3" id="KW-0997">Cell inner membrane</keyword>
<feature type="transmembrane region" description="Helical" evidence="10">
    <location>
        <begin position="99"/>
        <end position="123"/>
    </location>
</feature>
<organism evidence="12 13">
    <name type="scientific">Termitidicoccus mucosus</name>
    <dbReference type="NCBI Taxonomy" id="1184151"/>
    <lineage>
        <taxon>Bacteria</taxon>
        <taxon>Pseudomonadati</taxon>
        <taxon>Verrucomicrobiota</taxon>
        <taxon>Opitutia</taxon>
        <taxon>Opitutales</taxon>
        <taxon>Opitutaceae</taxon>
        <taxon>Termitidicoccus</taxon>
    </lineage>
</organism>
<comment type="subcellular location">
    <subcellularLocation>
        <location evidence="1">Cell inner membrane</location>
        <topology evidence="1">Multi-pass membrane protein</topology>
    </subcellularLocation>
</comment>
<feature type="transmembrane region" description="Helical" evidence="10">
    <location>
        <begin position="170"/>
        <end position="187"/>
    </location>
</feature>
<proteinExistence type="predicted"/>
<dbReference type="Pfam" id="PF00924">
    <property type="entry name" value="MS_channel_2nd"/>
    <property type="match status" value="1"/>
</dbReference>
<name>A0A178IDG8_9BACT</name>
<evidence type="ECO:0000256" key="1">
    <source>
        <dbReference type="ARBA" id="ARBA00004429"/>
    </source>
</evidence>
<accession>A0A178IDG8</accession>
<evidence type="ECO:0000256" key="4">
    <source>
        <dbReference type="ARBA" id="ARBA00022692"/>
    </source>
</evidence>
<dbReference type="Proteomes" id="UP000078486">
    <property type="component" value="Unassembled WGS sequence"/>
</dbReference>
<dbReference type="EMBL" id="LRRQ01000167">
    <property type="protein sequence ID" value="OAM87661.1"/>
    <property type="molecule type" value="Genomic_DNA"/>
</dbReference>
<keyword evidence="7 10" id="KW-0472">Membrane</keyword>
<dbReference type="SUPFAM" id="SSF50182">
    <property type="entry name" value="Sm-like ribonucleoproteins"/>
    <property type="match status" value="1"/>
</dbReference>
<dbReference type="GO" id="GO:0071470">
    <property type="term" value="P:cellular response to osmotic stress"/>
    <property type="evidence" value="ECO:0007669"/>
    <property type="project" value="InterPro"/>
</dbReference>
<keyword evidence="13" id="KW-1185">Reference proteome</keyword>
<evidence type="ECO:0000313" key="12">
    <source>
        <dbReference type="EMBL" id="OAM87661.1"/>
    </source>
</evidence>
<feature type="transmembrane region" description="Helical" evidence="10">
    <location>
        <begin position="144"/>
        <end position="164"/>
    </location>
</feature>
<keyword evidence="6" id="KW-0346">Stress response</keyword>
<evidence type="ECO:0000256" key="3">
    <source>
        <dbReference type="ARBA" id="ARBA00022519"/>
    </source>
</evidence>
<gene>
    <name evidence="12" type="ORF">AW736_22000</name>
</gene>
<comment type="caution">
    <text evidence="12">The sequence shown here is derived from an EMBL/GenBank/DDBJ whole genome shotgun (WGS) entry which is preliminary data.</text>
</comment>
<evidence type="ECO:0000256" key="2">
    <source>
        <dbReference type="ARBA" id="ARBA00022475"/>
    </source>
</evidence>
<dbReference type="STRING" id="1184151.AW736_22000"/>
<dbReference type="PANTHER" id="PTHR30414">
    <property type="entry name" value="MINICONDUCTANCE MECHANOSENSITIVE CHANNEL YBDG"/>
    <property type="match status" value="1"/>
</dbReference>
<dbReference type="FunFam" id="2.30.30.60:FF:000002">
    <property type="entry name" value="Mechanosensitive ion channel family protein"/>
    <property type="match status" value="1"/>
</dbReference>
<dbReference type="PANTHER" id="PTHR30414:SF0">
    <property type="entry name" value="MINICONDUCTANCE MECHANOSENSITIVE CHANNEL YBDG"/>
    <property type="match status" value="1"/>
</dbReference>
<evidence type="ECO:0000256" key="5">
    <source>
        <dbReference type="ARBA" id="ARBA00022989"/>
    </source>
</evidence>
<dbReference type="GO" id="GO:0005886">
    <property type="term" value="C:plasma membrane"/>
    <property type="evidence" value="ECO:0007669"/>
    <property type="project" value="UniProtKB-SubCell"/>
</dbReference>
<keyword evidence="4 10" id="KW-0812">Transmembrane</keyword>
<dbReference type="InterPro" id="IPR030192">
    <property type="entry name" value="YbdG"/>
</dbReference>
<evidence type="ECO:0000256" key="9">
    <source>
        <dbReference type="ARBA" id="ARBA00093659"/>
    </source>
</evidence>
<keyword evidence="2" id="KW-1003">Cell membrane</keyword>
<keyword evidence="5 10" id="KW-1133">Transmembrane helix</keyword>
<evidence type="ECO:0000313" key="13">
    <source>
        <dbReference type="Proteomes" id="UP000078486"/>
    </source>
</evidence>
<dbReference type="InterPro" id="IPR023408">
    <property type="entry name" value="MscS_beta-dom_sf"/>
</dbReference>